<proteinExistence type="predicted"/>
<name>A0ABY7CJH7_9BASI</name>
<dbReference type="EMBL" id="CP110424">
    <property type="protein sequence ID" value="WAQ84107.1"/>
    <property type="molecule type" value="Genomic_DNA"/>
</dbReference>
<dbReference type="Proteomes" id="UP001164743">
    <property type="component" value="Chromosome 4A"/>
</dbReference>
<gene>
    <name evidence="1" type="ORF">PtA15_4A558</name>
</gene>
<accession>A0ABY7CJH7</accession>
<organism evidence="1 2">
    <name type="scientific">Puccinia triticina</name>
    <dbReference type="NCBI Taxonomy" id="208348"/>
    <lineage>
        <taxon>Eukaryota</taxon>
        <taxon>Fungi</taxon>
        <taxon>Dikarya</taxon>
        <taxon>Basidiomycota</taxon>
        <taxon>Pucciniomycotina</taxon>
        <taxon>Pucciniomycetes</taxon>
        <taxon>Pucciniales</taxon>
        <taxon>Pucciniaceae</taxon>
        <taxon>Puccinia</taxon>
    </lineage>
</organism>
<protein>
    <submittedName>
        <fullName evidence="1">Uncharacterized protein</fullName>
    </submittedName>
</protein>
<evidence type="ECO:0000313" key="1">
    <source>
        <dbReference type="EMBL" id="WAQ84107.1"/>
    </source>
</evidence>
<dbReference type="GeneID" id="77809349"/>
<reference evidence="1" key="1">
    <citation type="submission" date="2022-10" db="EMBL/GenBank/DDBJ databases">
        <title>Puccinia triticina Genome sequencing and assembly.</title>
        <authorList>
            <person name="Li C."/>
        </authorList>
    </citation>
    <scope>NUCLEOTIDE SEQUENCE</scope>
    <source>
        <strain evidence="1">Pt15</strain>
    </source>
</reference>
<dbReference type="RefSeq" id="XP_053019662.1">
    <property type="nucleotide sequence ID" value="XM_053168454.1"/>
</dbReference>
<keyword evidence="2" id="KW-1185">Reference proteome</keyword>
<sequence length="133" mass="14312">MLLRAENPLNLGHAILAEGNHPVLHRLSREVIEEDTELHTSSAWIASSSQPCQQHRLGPSLLARVNLLATKEKRHRTPSKTTSIPSRLLTSSAAAWLVGPLPAFATATMGHPNPTAHSTSSAGFVLIDSCIQN</sequence>
<evidence type="ECO:0000313" key="2">
    <source>
        <dbReference type="Proteomes" id="UP001164743"/>
    </source>
</evidence>